<organism evidence="7 8">
    <name type="scientific">Actinacidiphila glaucinigra</name>
    <dbReference type="NCBI Taxonomy" id="235986"/>
    <lineage>
        <taxon>Bacteria</taxon>
        <taxon>Bacillati</taxon>
        <taxon>Actinomycetota</taxon>
        <taxon>Actinomycetes</taxon>
        <taxon>Kitasatosporales</taxon>
        <taxon>Streptomycetaceae</taxon>
        <taxon>Actinacidiphila</taxon>
    </lineage>
</organism>
<evidence type="ECO:0000256" key="1">
    <source>
        <dbReference type="ARBA" id="ARBA00022723"/>
    </source>
</evidence>
<evidence type="ECO:0000256" key="4">
    <source>
        <dbReference type="PROSITE-ProRule" id="PRU00510"/>
    </source>
</evidence>
<dbReference type="Gene3D" id="1.20.120.910">
    <property type="entry name" value="DksA, coiled-coil domain"/>
    <property type="match status" value="1"/>
</dbReference>
<dbReference type="InterPro" id="IPR000962">
    <property type="entry name" value="Znf_DskA_TraR"/>
</dbReference>
<dbReference type="PANTHER" id="PTHR33823:SF4">
    <property type="entry name" value="GENERAL STRESS PROTEIN 16O"/>
    <property type="match status" value="1"/>
</dbReference>
<feature type="compositionally biased region" description="Basic and acidic residues" evidence="5">
    <location>
        <begin position="24"/>
        <end position="34"/>
    </location>
</feature>
<dbReference type="RefSeq" id="WP_410169635.1">
    <property type="nucleotide sequence ID" value="NZ_FZOF01000005.1"/>
</dbReference>
<keyword evidence="3" id="KW-0862">Zinc</keyword>
<evidence type="ECO:0000256" key="5">
    <source>
        <dbReference type="SAM" id="MobiDB-lite"/>
    </source>
</evidence>
<feature type="domain" description="Zinc finger DksA/TraR C4-type" evidence="6">
    <location>
        <begin position="82"/>
        <end position="114"/>
    </location>
</feature>
<evidence type="ECO:0000313" key="7">
    <source>
        <dbReference type="EMBL" id="SNS37233.1"/>
    </source>
</evidence>
<sequence length="116" mass="12743">MSPDTARPGPRPEPRPETPTGRMAAHEVRQRLEHERDTRLTQLRAVAEAGWAADDHVMVVQKEAIQRVLGEIEAAFARLQDGSYGVCPDCAGPIPAERLEILPYARCCVACGRRAA</sequence>
<keyword evidence="1" id="KW-0479">Metal-binding</keyword>
<dbReference type="SUPFAM" id="SSF57716">
    <property type="entry name" value="Glucocorticoid receptor-like (DNA-binding domain)"/>
    <property type="match status" value="1"/>
</dbReference>
<evidence type="ECO:0000313" key="8">
    <source>
        <dbReference type="Proteomes" id="UP000198280"/>
    </source>
</evidence>
<keyword evidence="2" id="KW-0863">Zinc-finger</keyword>
<name>A0A239DZT3_9ACTN</name>
<gene>
    <name evidence="7" type="ORF">SAMN05216252_105215</name>
</gene>
<protein>
    <submittedName>
        <fullName evidence="7">Transcriptional regulator, TraR/DksA family</fullName>
    </submittedName>
</protein>
<evidence type="ECO:0000256" key="2">
    <source>
        <dbReference type="ARBA" id="ARBA00022771"/>
    </source>
</evidence>
<dbReference type="GO" id="GO:0008270">
    <property type="term" value="F:zinc ion binding"/>
    <property type="evidence" value="ECO:0007669"/>
    <property type="project" value="UniProtKB-KW"/>
</dbReference>
<reference evidence="7 8" key="1">
    <citation type="submission" date="2017-06" db="EMBL/GenBank/DDBJ databases">
        <authorList>
            <person name="Kim H.J."/>
            <person name="Triplett B.A."/>
        </authorList>
    </citation>
    <scope>NUCLEOTIDE SEQUENCE [LARGE SCALE GENOMIC DNA]</scope>
    <source>
        <strain evidence="7 8">CGMCC 4.1858</strain>
    </source>
</reference>
<evidence type="ECO:0000259" key="6">
    <source>
        <dbReference type="Pfam" id="PF01258"/>
    </source>
</evidence>
<keyword evidence="8" id="KW-1185">Reference proteome</keyword>
<feature type="zinc finger region" description="dksA C4-type" evidence="4">
    <location>
        <begin position="87"/>
        <end position="111"/>
    </location>
</feature>
<feature type="region of interest" description="Disordered" evidence="5">
    <location>
        <begin position="1"/>
        <end position="34"/>
    </location>
</feature>
<dbReference type="PANTHER" id="PTHR33823">
    <property type="entry name" value="RNA POLYMERASE-BINDING TRANSCRIPTION FACTOR DKSA-RELATED"/>
    <property type="match status" value="1"/>
</dbReference>
<dbReference type="EMBL" id="FZOF01000005">
    <property type="protein sequence ID" value="SNS37233.1"/>
    <property type="molecule type" value="Genomic_DNA"/>
</dbReference>
<dbReference type="AlphaFoldDB" id="A0A239DZT3"/>
<dbReference type="Proteomes" id="UP000198280">
    <property type="component" value="Unassembled WGS sequence"/>
</dbReference>
<evidence type="ECO:0000256" key="3">
    <source>
        <dbReference type="ARBA" id="ARBA00022833"/>
    </source>
</evidence>
<dbReference type="Pfam" id="PF01258">
    <property type="entry name" value="zf-dskA_traR"/>
    <property type="match status" value="1"/>
</dbReference>
<proteinExistence type="predicted"/>
<accession>A0A239DZT3</accession>
<dbReference type="PROSITE" id="PS51128">
    <property type="entry name" value="ZF_DKSA_2"/>
    <property type="match status" value="1"/>
</dbReference>